<feature type="compositionally biased region" description="Basic residues" evidence="13">
    <location>
        <begin position="549"/>
        <end position="561"/>
    </location>
</feature>
<dbReference type="PROSITE" id="PS51456">
    <property type="entry name" value="MYOSIN_MOTOR"/>
    <property type="match status" value="1"/>
</dbReference>
<dbReference type="GO" id="GO:0016459">
    <property type="term" value="C:myosin complex"/>
    <property type="evidence" value="ECO:0007669"/>
    <property type="project" value="UniProtKB-KW"/>
</dbReference>
<keyword evidence="12" id="KW-0009">Actin-binding</keyword>
<evidence type="ECO:0000256" key="8">
    <source>
        <dbReference type="ARBA" id="ARBA00023175"/>
    </source>
</evidence>
<feature type="binding site" evidence="12">
    <location>
        <begin position="104"/>
        <end position="111"/>
    </location>
    <ligand>
        <name>ATP</name>
        <dbReference type="ChEBI" id="CHEBI:30616"/>
    </ligand>
</feature>
<keyword evidence="8 12" id="KW-0505">Motor protein</keyword>
<keyword evidence="3" id="KW-0963">Cytoplasm</keyword>
<dbReference type="PANTHER" id="PTHR46256:SF5">
    <property type="entry name" value="MYOSIN-IIIB-LIKE"/>
    <property type="match status" value="1"/>
</dbReference>
<dbReference type="Gene3D" id="1.20.58.530">
    <property type="match status" value="1"/>
</dbReference>
<dbReference type="Gene3D" id="1.20.5.4820">
    <property type="match status" value="1"/>
</dbReference>
<dbReference type="PROSITE" id="PS50001">
    <property type="entry name" value="SH2"/>
    <property type="match status" value="1"/>
</dbReference>
<protein>
    <submittedName>
        <fullName evidence="14">Uncharacterized protein</fullName>
    </submittedName>
</protein>
<evidence type="ECO:0000256" key="12">
    <source>
        <dbReference type="PROSITE-ProRule" id="PRU00782"/>
    </source>
</evidence>
<evidence type="ECO:0000256" key="6">
    <source>
        <dbReference type="ARBA" id="ARBA00022840"/>
    </source>
</evidence>
<sequence>MEEPKIGEVDDLTVLAKLDEKILLNELRVRYENDRIYTYVGDILVAINPFKKLNLYDKQYCTKYKLSKKGSLPPHIFAVADATYQNMLGYGGSLPRNQCILISGESGAGKTESTKLLIKQLIELCKGNTQLEQQILQVNPLLEAFGNAQTLMNDNSSRFGKYIQLKFKNGTVTGAKISEYLLEKSRVVQQNKGEENFHIFYYMFAGLSPEQKTNFGLDSNNVHRYVTTAQSSVKAKLASYQQDYEELVNAMDMVGFLEEEQENMFRILCGVLNTGDITFQQQDEDIINTNNKALSLTAECLGLDASEVLDTLTCSVAVTRGEVVKRNYTKSQAEDARDALAKAIYGRLFSWIINKVNSLLAPKDLSGQTETNEIGILDIFGFEHFEKNSFEQACINLANEQLQFFFNKHIFMLEQEEYKKEGVDWKEITFVDNQPLLDLFLGRPIGLLALLDEESQFPQGSGHSLVQKFNKNLAGNRYFLTAKNSHSNNFTISHYAGKVVYDSSGWLEKNRDTMPPGLMEMLQRSENSLLSVIFKGKLTRTGTLALQGRSRKSMKSRRSTGRTRPDAARLNKATKERKLTVGAQFKNSLQVLMERMTTSNPVFVRCIKPNNQKAPSCFDGPYVTAQLLYTGMLETINIRREGFAVRPTFQEFVDKYKILLVDSKAAGDRANCERILKKTGLQGWHVGKTKVFLKYHHLDALADQLQSVAQAVLHLQRGVRGFLARCRVKAKKQEALKQAEQLAKLLEQVSVASKTYHSTQQTMISTDKTIPNDYFLEKPSPPSIKSMPPAPVTMTPVSEATYELEQASNGDDGVSSGSDSDVLEDDFTPIQSSGMTKFGRIGTKSASIKWFQQTQSMKLQKSSGGFFEWFHGIITRRESERLLENKSLGCFLIRVSESRFGYSLSFRAEDRCRHYMIDQTPSGKYIIIGEAKVHKSLADLVQHHQQVPISNWKGTLKEPCGQTTGQCDYDELLSESAYFELERGDSVASGAVGGRRSTGGYEQLQRDEDASYELVPPPLPQRNYDYVTEIGSKPISKRGPLPKPPTDAYLSLIQNQKDTGSKKRMSHSPRSRLK</sequence>
<evidence type="ECO:0000256" key="11">
    <source>
        <dbReference type="PROSITE-ProRule" id="PRU00191"/>
    </source>
</evidence>
<keyword evidence="5 12" id="KW-0547">Nucleotide-binding</keyword>
<feature type="region of interest" description="Disordered" evidence="13">
    <location>
        <begin position="546"/>
        <end position="570"/>
    </location>
</feature>
<evidence type="ECO:0000256" key="10">
    <source>
        <dbReference type="ARBA" id="ARBA00023273"/>
    </source>
</evidence>
<dbReference type="InterPro" id="IPR027417">
    <property type="entry name" value="P-loop_NTPase"/>
</dbReference>
<proteinExistence type="inferred from homology"/>
<keyword evidence="9" id="KW-0206">Cytoskeleton</keyword>
<keyword evidence="7 12" id="KW-0518">Myosin</keyword>
<dbReference type="PANTHER" id="PTHR46256">
    <property type="entry name" value="AGAP011099-PA"/>
    <property type="match status" value="1"/>
</dbReference>
<dbReference type="Pfam" id="PF00063">
    <property type="entry name" value="Myosin_head"/>
    <property type="match status" value="1"/>
</dbReference>
<evidence type="ECO:0000256" key="9">
    <source>
        <dbReference type="ARBA" id="ARBA00023212"/>
    </source>
</evidence>
<dbReference type="GO" id="GO:0030832">
    <property type="term" value="P:regulation of actin filament length"/>
    <property type="evidence" value="ECO:0007669"/>
    <property type="project" value="TreeGrafter"/>
</dbReference>
<keyword evidence="6 12" id="KW-0067">ATP-binding</keyword>
<evidence type="ECO:0000256" key="4">
    <source>
        <dbReference type="ARBA" id="ARBA00022737"/>
    </source>
</evidence>
<dbReference type="InterPro" id="IPR052409">
    <property type="entry name" value="Myosin-III_kinase_activity"/>
</dbReference>
<name>A0A8J1U1T3_OWEFU</name>
<dbReference type="Proteomes" id="UP000749559">
    <property type="component" value="Unassembled WGS sequence"/>
</dbReference>
<dbReference type="SUPFAM" id="SSF52540">
    <property type="entry name" value="P-loop containing nucleoside triphosphate hydrolases"/>
    <property type="match status" value="1"/>
</dbReference>
<feature type="region of interest" description="Actin-binding" evidence="12">
    <location>
        <begin position="589"/>
        <end position="611"/>
    </location>
</feature>
<feature type="region of interest" description="Disordered" evidence="13">
    <location>
        <begin position="1029"/>
        <end position="1074"/>
    </location>
</feature>
<dbReference type="InterPro" id="IPR036860">
    <property type="entry name" value="SH2_dom_sf"/>
</dbReference>
<comment type="caution">
    <text evidence="14">The sequence shown here is derived from an EMBL/GenBank/DDBJ whole genome shotgun (WGS) entry which is preliminary data.</text>
</comment>
<evidence type="ECO:0000256" key="13">
    <source>
        <dbReference type="SAM" id="MobiDB-lite"/>
    </source>
</evidence>
<dbReference type="PROSITE" id="PS50096">
    <property type="entry name" value="IQ"/>
    <property type="match status" value="1"/>
</dbReference>
<dbReference type="InterPro" id="IPR001609">
    <property type="entry name" value="Myosin_head_motor_dom-like"/>
</dbReference>
<keyword evidence="11" id="KW-0727">SH2 domain</keyword>
<dbReference type="Gene3D" id="1.10.10.820">
    <property type="match status" value="1"/>
</dbReference>
<organism evidence="14 15">
    <name type="scientific">Owenia fusiformis</name>
    <name type="common">Polychaete worm</name>
    <dbReference type="NCBI Taxonomy" id="6347"/>
    <lineage>
        <taxon>Eukaryota</taxon>
        <taxon>Metazoa</taxon>
        <taxon>Spiralia</taxon>
        <taxon>Lophotrochozoa</taxon>
        <taxon>Annelida</taxon>
        <taxon>Polychaeta</taxon>
        <taxon>Sedentaria</taxon>
        <taxon>Canalipalpata</taxon>
        <taxon>Sabellida</taxon>
        <taxon>Oweniida</taxon>
        <taxon>Oweniidae</taxon>
        <taxon>Owenia</taxon>
    </lineage>
</organism>
<evidence type="ECO:0000256" key="3">
    <source>
        <dbReference type="ARBA" id="ARBA00022490"/>
    </source>
</evidence>
<dbReference type="GO" id="GO:0005524">
    <property type="term" value="F:ATP binding"/>
    <property type="evidence" value="ECO:0007669"/>
    <property type="project" value="UniProtKB-UniRule"/>
</dbReference>
<evidence type="ECO:0000256" key="1">
    <source>
        <dbReference type="ARBA" id="ARBA00004245"/>
    </source>
</evidence>
<dbReference type="InterPro" id="IPR036961">
    <property type="entry name" value="Kinesin_motor_dom_sf"/>
</dbReference>
<dbReference type="Gene3D" id="1.20.120.720">
    <property type="entry name" value="Myosin VI head, motor domain, U50 subdomain"/>
    <property type="match status" value="1"/>
</dbReference>
<evidence type="ECO:0000256" key="5">
    <source>
        <dbReference type="ARBA" id="ARBA00022741"/>
    </source>
</evidence>
<comment type="subcellular location">
    <subcellularLocation>
        <location evidence="2">Cell projection</location>
    </subcellularLocation>
    <subcellularLocation>
        <location evidence="1">Cytoplasm</location>
        <location evidence="1">Cytoskeleton</location>
    </subcellularLocation>
</comment>
<dbReference type="SUPFAM" id="SSF55550">
    <property type="entry name" value="SH2 domain"/>
    <property type="match status" value="1"/>
</dbReference>
<dbReference type="InterPro" id="IPR000980">
    <property type="entry name" value="SH2"/>
</dbReference>
<keyword evidence="15" id="KW-1185">Reference proteome</keyword>
<dbReference type="Pfam" id="PF00017">
    <property type="entry name" value="SH2"/>
    <property type="match status" value="1"/>
</dbReference>
<comment type="similarity">
    <text evidence="12">Belongs to the TRAFAC class myosin-kinesin ATPase superfamily. Myosin family.</text>
</comment>
<dbReference type="GO" id="GO:0042995">
    <property type="term" value="C:cell projection"/>
    <property type="evidence" value="ECO:0007669"/>
    <property type="project" value="UniProtKB-SubCell"/>
</dbReference>
<dbReference type="GO" id="GO:0000146">
    <property type="term" value="F:microfilament motor activity"/>
    <property type="evidence" value="ECO:0007669"/>
    <property type="project" value="TreeGrafter"/>
</dbReference>
<accession>A0A8J1U1T3</accession>
<reference evidence="14" key="1">
    <citation type="submission" date="2022-03" db="EMBL/GenBank/DDBJ databases">
        <authorList>
            <person name="Martin C."/>
        </authorList>
    </citation>
    <scope>NUCLEOTIDE SEQUENCE</scope>
</reference>
<dbReference type="GO" id="GO:0004674">
    <property type="term" value="F:protein serine/threonine kinase activity"/>
    <property type="evidence" value="ECO:0007669"/>
    <property type="project" value="TreeGrafter"/>
</dbReference>
<keyword evidence="10" id="KW-0966">Cell projection</keyword>
<dbReference type="PRINTS" id="PR00401">
    <property type="entry name" value="SH2DOMAIN"/>
</dbReference>
<dbReference type="SMART" id="SM00242">
    <property type="entry name" value="MYSc"/>
    <property type="match status" value="1"/>
</dbReference>
<dbReference type="GO" id="GO:0003779">
    <property type="term" value="F:actin binding"/>
    <property type="evidence" value="ECO:0007669"/>
    <property type="project" value="UniProtKB-KW"/>
</dbReference>
<dbReference type="EMBL" id="CAIIXF020000010">
    <property type="protein sequence ID" value="CAH1797082.1"/>
    <property type="molecule type" value="Genomic_DNA"/>
</dbReference>
<evidence type="ECO:0000313" key="15">
    <source>
        <dbReference type="Proteomes" id="UP000749559"/>
    </source>
</evidence>
<evidence type="ECO:0000256" key="7">
    <source>
        <dbReference type="ARBA" id="ARBA00023123"/>
    </source>
</evidence>
<dbReference type="AlphaFoldDB" id="A0A8J1U1T3"/>
<dbReference type="Gene3D" id="3.30.505.10">
    <property type="entry name" value="SH2 domain"/>
    <property type="match status" value="1"/>
</dbReference>
<evidence type="ECO:0000256" key="2">
    <source>
        <dbReference type="ARBA" id="ARBA00004316"/>
    </source>
</evidence>
<dbReference type="OrthoDB" id="6108017at2759"/>
<dbReference type="Gene3D" id="3.40.850.10">
    <property type="entry name" value="Kinesin motor domain"/>
    <property type="match status" value="1"/>
</dbReference>
<feature type="compositionally biased region" description="Basic residues" evidence="13">
    <location>
        <begin position="1062"/>
        <end position="1074"/>
    </location>
</feature>
<dbReference type="SMART" id="SM00252">
    <property type="entry name" value="SH2"/>
    <property type="match status" value="1"/>
</dbReference>
<evidence type="ECO:0000313" key="14">
    <source>
        <dbReference type="EMBL" id="CAH1797082.1"/>
    </source>
</evidence>
<dbReference type="PRINTS" id="PR00193">
    <property type="entry name" value="MYOSINHEAVY"/>
</dbReference>
<gene>
    <name evidence="14" type="ORF">OFUS_LOCUS21420</name>
</gene>
<keyword evidence="4" id="KW-0677">Repeat</keyword>